<dbReference type="AlphaFoldDB" id="T0MK23"/>
<gene>
    <name evidence="1" type="ORF">NAPIS_ORF01071</name>
</gene>
<dbReference type="VEuPathDB" id="MicrosporidiaDB:NAPIS_ORF01071"/>
<accession>T0MK23</accession>
<protein>
    <submittedName>
        <fullName evidence="1">Calcium calmodulin-dependent 3-cyclic nucleotide phosphodiesterase 1b</fullName>
    </submittedName>
</protein>
<dbReference type="CDD" id="cd00077">
    <property type="entry name" value="HDc"/>
    <property type="match status" value="1"/>
</dbReference>
<dbReference type="Gene3D" id="1.10.1300.10">
    <property type="entry name" value="3'5'-cyclic nucleotide phosphodiesterase, catalytic domain"/>
    <property type="match status" value="2"/>
</dbReference>
<dbReference type="InterPro" id="IPR036971">
    <property type="entry name" value="PDEase_catalytic_dom_sf"/>
</dbReference>
<dbReference type="HOGENOM" id="CLU_1120426_0_0_1"/>
<organism evidence="1 2">
    <name type="scientific">Vairimorpha apis BRL 01</name>
    <dbReference type="NCBI Taxonomy" id="1037528"/>
    <lineage>
        <taxon>Eukaryota</taxon>
        <taxon>Fungi</taxon>
        <taxon>Fungi incertae sedis</taxon>
        <taxon>Microsporidia</taxon>
        <taxon>Nosematidae</taxon>
        <taxon>Vairimorpha</taxon>
    </lineage>
</organism>
<dbReference type="OrthoDB" id="295473at2759"/>
<dbReference type="GO" id="GO:0007165">
    <property type="term" value="P:signal transduction"/>
    <property type="evidence" value="ECO:0007669"/>
    <property type="project" value="InterPro"/>
</dbReference>
<dbReference type="Proteomes" id="UP000053780">
    <property type="component" value="Unassembled WGS sequence"/>
</dbReference>
<dbReference type="InterPro" id="IPR003607">
    <property type="entry name" value="HD/PDEase_dom"/>
</dbReference>
<reference evidence="1 2" key="1">
    <citation type="journal article" date="2013" name="BMC Genomics">
        <title>Genome sequencing and comparative genomics of honey bee microsporidia, Nosema apis reveal novel insights into host-parasite interactions.</title>
        <authorList>
            <person name="Chen Yp."/>
            <person name="Pettis J.S."/>
            <person name="Zhao Y."/>
            <person name="Liu X."/>
            <person name="Tallon L.J."/>
            <person name="Sadzewicz L.D."/>
            <person name="Li R."/>
            <person name="Zheng H."/>
            <person name="Huang S."/>
            <person name="Zhang X."/>
            <person name="Hamilton M.C."/>
            <person name="Pernal S.F."/>
            <person name="Melathopoulos A.P."/>
            <person name="Yan X."/>
            <person name="Evans J.D."/>
        </authorList>
    </citation>
    <scope>NUCLEOTIDE SEQUENCE [LARGE SCALE GENOMIC DNA]</scope>
    <source>
        <strain evidence="1 2">BRL 01</strain>
    </source>
</reference>
<evidence type="ECO:0000313" key="1">
    <source>
        <dbReference type="EMBL" id="EQB61360.1"/>
    </source>
</evidence>
<dbReference type="EMBL" id="KE647148">
    <property type="protein sequence ID" value="EQB61360.1"/>
    <property type="molecule type" value="Genomic_DNA"/>
</dbReference>
<dbReference type="SUPFAM" id="SSF109604">
    <property type="entry name" value="HD-domain/PDEase-like"/>
    <property type="match status" value="1"/>
</dbReference>
<evidence type="ECO:0000313" key="2">
    <source>
        <dbReference type="Proteomes" id="UP000053780"/>
    </source>
</evidence>
<keyword evidence="2" id="KW-1185">Reference proteome</keyword>
<proteinExistence type="predicted"/>
<dbReference type="GO" id="GO:0004114">
    <property type="term" value="F:3',5'-cyclic-nucleotide phosphodiesterase activity"/>
    <property type="evidence" value="ECO:0007669"/>
    <property type="project" value="InterPro"/>
</dbReference>
<name>T0MK23_9MICR</name>
<sequence length="248" mass="29309">MSLLKSEKENLKNKFLTYFIDIEPSMNIKKAALIFNEHFDFNKEKLSKFLEKGISKYNNVPYHNAVHGLNTLYTGSIYLKMLCNYRIERNNKLLFLICCYLHDIGHPDLVTEFNCIFNIDLKNELFIIEEFINATNLINHDSILKEFLNKYYVIKNNIKEISMIELKILIKLSDLSTSYKDFKNFSVGSQNLKNEMSSLVQKYDQNKEDLFFIKKYAIPLAKYFSNIFIDFKFLYINGCENAKRLNTL</sequence>